<dbReference type="SUPFAM" id="SSF46973">
    <property type="entry name" value="Enzyme IIa from lactose specific PTS, IIa-lac"/>
    <property type="match status" value="1"/>
</dbReference>
<dbReference type="RefSeq" id="WP_044760035.1">
    <property type="nucleotide sequence ID" value="NZ_CEFC01000071.1"/>
</dbReference>
<feature type="active site" description="Tele-phosphohistidine intermediate" evidence="5">
    <location>
        <position position="78"/>
    </location>
</feature>
<dbReference type="GO" id="GO:0016740">
    <property type="term" value="F:transferase activity"/>
    <property type="evidence" value="ECO:0007669"/>
    <property type="project" value="UniProtKB-KW"/>
</dbReference>
<keyword evidence="6" id="KW-0460">Magnesium</keyword>
<dbReference type="AlphaFoldDB" id="A0A0Z8IWT3"/>
<dbReference type="PROSITE" id="PS51095">
    <property type="entry name" value="PTS_EIIA_TYPE_3"/>
    <property type="match status" value="1"/>
</dbReference>
<dbReference type="Proteomes" id="UP000074850">
    <property type="component" value="Unassembled WGS sequence"/>
</dbReference>
<dbReference type="CDD" id="cd00215">
    <property type="entry name" value="PTS_IIA_lac"/>
    <property type="match status" value="1"/>
</dbReference>
<evidence type="ECO:0000256" key="3">
    <source>
        <dbReference type="ARBA" id="ARBA00022679"/>
    </source>
</evidence>
<reference evidence="10 11" key="1">
    <citation type="submission" date="2016-02" db="EMBL/GenBank/DDBJ databases">
        <authorList>
            <consortium name="Pathogen Informatics"/>
        </authorList>
    </citation>
    <scope>NUCLEOTIDE SEQUENCE [LARGE SCALE GENOMIC DNA]</scope>
    <source>
        <strain evidence="8 10">LSS64</strain>
        <strain evidence="9 11">SS993</strain>
    </source>
</reference>
<evidence type="ECO:0000313" key="8">
    <source>
        <dbReference type="EMBL" id="CYV43106.1"/>
    </source>
</evidence>
<evidence type="ECO:0000313" key="9">
    <source>
        <dbReference type="EMBL" id="CYX96895.1"/>
    </source>
</evidence>
<organism evidence="8 10">
    <name type="scientific">Streptococcus suis</name>
    <dbReference type="NCBI Taxonomy" id="1307"/>
    <lineage>
        <taxon>Bacteria</taxon>
        <taxon>Bacillati</taxon>
        <taxon>Bacillota</taxon>
        <taxon>Bacilli</taxon>
        <taxon>Lactobacillales</taxon>
        <taxon>Streptococcaceae</taxon>
        <taxon>Streptococcus</taxon>
    </lineage>
</organism>
<dbReference type="Gene3D" id="1.20.58.80">
    <property type="entry name" value="Phosphotransferase system, lactose/cellobiose-type IIA subunit"/>
    <property type="match status" value="1"/>
</dbReference>
<feature type="modified residue" description="Phosphohistidine; by HPr" evidence="7">
    <location>
        <position position="78"/>
    </location>
</feature>
<keyword evidence="6" id="KW-0479">Metal-binding</keyword>
<dbReference type="EMBL" id="FIHM01000038">
    <property type="protein sequence ID" value="CYV43106.1"/>
    <property type="molecule type" value="Genomic_DNA"/>
</dbReference>
<accession>A0A0Z8IWT3</accession>
<keyword evidence="2" id="KW-0762">Sugar transport</keyword>
<dbReference type="EC" id="2.7.1.-" evidence="8"/>
<proteinExistence type="predicted"/>
<dbReference type="PIRSF" id="PIRSF000699">
    <property type="entry name" value="PTS_IILac_III"/>
    <property type="match status" value="1"/>
</dbReference>
<dbReference type="GO" id="GO:0009401">
    <property type="term" value="P:phosphoenolpyruvate-dependent sugar phosphotransferase system"/>
    <property type="evidence" value="ECO:0007669"/>
    <property type="project" value="UniProtKB-KW"/>
</dbReference>
<evidence type="ECO:0000256" key="7">
    <source>
        <dbReference type="PROSITE-ProRule" id="PRU00418"/>
    </source>
</evidence>
<sequence length="113" mass="12529">MYQETELEVIMSLIAYGGEAKSCAFEAITAAKEEDFTVAQSRIAQAEQALLQAHKVQTSLLSQEASGQEMKTGLLMIHGQDHLMTSICFVDLAKEIIALRKEIVENNKKERAD</sequence>
<evidence type="ECO:0000256" key="6">
    <source>
        <dbReference type="PIRSR" id="PIRSR000699-2"/>
    </source>
</evidence>
<keyword evidence="3 8" id="KW-0808">Transferase</keyword>
<feature type="binding site" evidence="6">
    <location>
        <position position="81"/>
    </location>
    <ligand>
        <name>Mg(2+)</name>
        <dbReference type="ChEBI" id="CHEBI:18420"/>
        <note>ligand shared between all trimeric partners</note>
    </ligand>
</feature>
<keyword evidence="1" id="KW-0813">Transport</keyword>
<protein>
    <submittedName>
        <fullName evidence="8">Lichenan-specific phosphotransferase enzyme iia component (Pts system lichenan-specific eiia component) (Eiia-lic) (Eiii-lic)</fullName>
        <ecNumber evidence="8">2.7.1.-</ecNumber>
    </submittedName>
</protein>
<dbReference type="InterPro" id="IPR003188">
    <property type="entry name" value="PTS_IIA_lac/cel"/>
</dbReference>
<evidence type="ECO:0000313" key="10">
    <source>
        <dbReference type="Proteomes" id="UP000074850"/>
    </source>
</evidence>
<evidence type="ECO:0000256" key="4">
    <source>
        <dbReference type="ARBA" id="ARBA00022683"/>
    </source>
</evidence>
<dbReference type="Pfam" id="PF02255">
    <property type="entry name" value="PTS_IIA"/>
    <property type="match status" value="1"/>
</dbReference>
<gene>
    <name evidence="8" type="primary">lacF_2</name>
    <name evidence="9" type="synonym">lacF_3</name>
    <name evidence="8" type="ORF">ERS132426_01593</name>
    <name evidence="9" type="ORF">ERS132531_01749</name>
</gene>
<evidence type="ECO:0000313" key="11">
    <source>
        <dbReference type="Proteomes" id="UP000074903"/>
    </source>
</evidence>
<dbReference type="GO" id="GO:0046872">
    <property type="term" value="F:metal ion binding"/>
    <property type="evidence" value="ECO:0007669"/>
    <property type="project" value="UniProtKB-KW"/>
</dbReference>
<dbReference type="InterPro" id="IPR036542">
    <property type="entry name" value="PTS_IIA_lac/cel_sf"/>
</dbReference>
<evidence type="ECO:0000256" key="1">
    <source>
        <dbReference type="ARBA" id="ARBA00022448"/>
    </source>
</evidence>
<dbReference type="Proteomes" id="UP000074903">
    <property type="component" value="Unassembled WGS sequence"/>
</dbReference>
<name>A0A0Z8IWT3_STRSU</name>
<dbReference type="PANTHER" id="PTHR34382:SF7">
    <property type="entry name" value="PTS SYSTEM N,N'-DIACETYLCHITOBIOSE-SPECIFIC EIIA COMPONENT"/>
    <property type="match status" value="1"/>
</dbReference>
<dbReference type="PANTHER" id="PTHR34382">
    <property type="entry name" value="PTS SYSTEM N,N'-DIACETYLCHITOBIOSE-SPECIFIC EIIA COMPONENT"/>
    <property type="match status" value="1"/>
</dbReference>
<evidence type="ECO:0000256" key="5">
    <source>
        <dbReference type="PIRSR" id="PIRSR000699-1"/>
    </source>
</evidence>
<evidence type="ECO:0000256" key="2">
    <source>
        <dbReference type="ARBA" id="ARBA00022597"/>
    </source>
</evidence>
<comment type="cofactor">
    <cofactor evidence="6">
        <name>Mg(2+)</name>
        <dbReference type="ChEBI" id="CHEBI:18420"/>
    </cofactor>
    <text evidence="6">Binds 1 Mg(2+) ion per trimer.</text>
</comment>
<dbReference type="EMBL" id="FILX01000041">
    <property type="protein sequence ID" value="CYX96895.1"/>
    <property type="molecule type" value="Genomic_DNA"/>
</dbReference>
<keyword evidence="4" id="KW-0598">Phosphotransferase system</keyword>